<dbReference type="PROSITE" id="PS51035">
    <property type="entry name" value="BAG"/>
    <property type="match status" value="1"/>
</dbReference>
<dbReference type="EMBL" id="CP093344">
    <property type="protein sequence ID" value="WOG86203.1"/>
    <property type="molecule type" value="Genomic_DNA"/>
</dbReference>
<dbReference type="OrthoDB" id="1907216at2759"/>
<dbReference type="GO" id="GO:0006457">
    <property type="term" value="P:protein folding"/>
    <property type="evidence" value="ECO:0007669"/>
    <property type="project" value="TreeGrafter"/>
</dbReference>
<reference evidence="3" key="2">
    <citation type="submission" date="2022-03" db="EMBL/GenBank/DDBJ databases">
        <title>Draft title - Genomic analysis of global carrot germplasm unveils the trajectory of domestication and the origin of high carotenoid orange carrot.</title>
        <authorList>
            <person name="Iorizzo M."/>
            <person name="Ellison S."/>
            <person name="Senalik D."/>
            <person name="Macko-Podgorni A."/>
            <person name="Grzebelus D."/>
            <person name="Bostan H."/>
            <person name="Rolling W."/>
            <person name="Curaba J."/>
            <person name="Simon P."/>
        </authorList>
    </citation>
    <scope>NUCLEOTIDE SEQUENCE</scope>
    <source>
        <tissue evidence="3">Leaf</tissue>
    </source>
</reference>
<organism evidence="3 4">
    <name type="scientific">Daucus carota subsp. sativus</name>
    <name type="common">Carrot</name>
    <dbReference type="NCBI Taxonomy" id="79200"/>
    <lineage>
        <taxon>Eukaryota</taxon>
        <taxon>Viridiplantae</taxon>
        <taxon>Streptophyta</taxon>
        <taxon>Embryophyta</taxon>
        <taxon>Tracheophyta</taxon>
        <taxon>Spermatophyta</taxon>
        <taxon>Magnoliopsida</taxon>
        <taxon>eudicotyledons</taxon>
        <taxon>Gunneridae</taxon>
        <taxon>Pentapetalae</taxon>
        <taxon>asterids</taxon>
        <taxon>campanulids</taxon>
        <taxon>Apiales</taxon>
        <taxon>Apiaceae</taxon>
        <taxon>Apioideae</taxon>
        <taxon>Scandiceae</taxon>
        <taxon>Daucinae</taxon>
        <taxon>Daucus</taxon>
        <taxon>Daucus sect. Daucus</taxon>
    </lineage>
</organism>
<evidence type="ECO:0000313" key="3">
    <source>
        <dbReference type="EMBL" id="WOG86203.1"/>
    </source>
</evidence>
<dbReference type="PANTHER" id="PTHR33322">
    <property type="entry name" value="BAG DOMAIN CONTAINING PROTEIN, EXPRESSED"/>
    <property type="match status" value="1"/>
</dbReference>
<dbReference type="GO" id="GO:0051087">
    <property type="term" value="F:protein-folding chaperone binding"/>
    <property type="evidence" value="ECO:0007669"/>
    <property type="project" value="InterPro"/>
</dbReference>
<dbReference type="PROSITE" id="PS50096">
    <property type="entry name" value="IQ"/>
    <property type="match status" value="1"/>
</dbReference>
<accession>A0A166CLC2</accession>
<dbReference type="SUPFAM" id="SSF63491">
    <property type="entry name" value="BAG domain"/>
    <property type="match status" value="1"/>
</dbReference>
<gene>
    <name evidence="3" type="ORF">DCAR_0205404</name>
</gene>
<dbReference type="KEGG" id="dcr:108209913"/>
<dbReference type="Proteomes" id="UP000077755">
    <property type="component" value="Chromosome 2"/>
</dbReference>
<sequence length="189" mass="21636">MKPTHHSHTSTSIPITYKNDHSTPPSNPNPIPIPTVDSAAAKIQSTYRAHLTQTLFKKLSAVHSSAAAFQTLIQRQETVDAVRSDDRRRLEINEALMGLLLTLDSVPGWDPNIRELRRNLSRRIVGLQEILDAVSGCRVENWDEWLKWDEGVEWMEREVCEERGGGAEMERFCAEKLGFRCLQRFLRDQ</sequence>
<dbReference type="GO" id="GO:0009506">
    <property type="term" value="C:plasmodesma"/>
    <property type="evidence" value="ECO:0007669"/>
    <property type="project" value="TreeGrafter"/>
</dbReference>
<dbReference type="Pfam" id="PF02179">
    <property type="entry name" value="BAG"/>
    <property type="match status" value="1"/>
</dbReference>
<dbReference type="PANTHER" id="PTHR33322:SF8">
    <property type="entry name" value="BAG FAMILY MOLECULAR CHAPERONE REGULATOR 5, MITOCHONDRIAL"/>
    <property type="match status" value="1"/>
</dbReference>
<dbReference type="InterPro" id="IPR003103">
    <property type="entry name" value="BAG_domain"/>
</dbReference>
<dbReference type="OMA" id="MEVCKER"/>
<evidence type="ECO:0000256" key="1">
    <source>
        <dbReference type="ARBA" id="ARBA00023186"/>
    </source>
</evidence>
<feature type="region of interest" description="Disordered" evidence="2">
    <location>
        <begin position="1"/>
        <end position="33"/>
    </location>
</feature>
<dbReference type="AlphaFoldDB" id="A0A166CLC2"/>
<dbReference type="Gene3D" id="1.20.58.120">
    <property type="entry name" value="BAG domain"/>
    <property type="match status" value="1"/>
</dbReference>
<keyword evidence="4" id="KW-1185">Reference proteome</keyword>
<dbReference type="InterPro" id="IPR036533">
    <property type="entry name" value="BAG_dom_sf"/>
</dbReference>
<evidence type="ECO:0000313" key="4">
    <source>
        <dbReference type="Proteomes" id="UP000077755"/>
    </source>
</evidence>
<protein>
    <submittedName>
        <fullName evidence="3">Uncharacterized protein</fullName>
    </submittedName>
</protein>
<proteinExistence type="predicted"/>
<dbReference type="InterPro" id="IPR040400">
    <property type="entry name" value="BAG5/6/7/8"/>
</dbReference>
<dbReference type="SMART" id="SM00264">
    <property type="entry name" value="BAG"/>
    <property type="match status" value="1"/>
</dbReference>
<name>A0A166CLC2_DAUCS</name>
<evidence type="ECO:0000256" key="2">
    <source>
        <dbReference type="SAM" id="MobiDB-lite"/>
    </source>
</evidence>
<dbReference type="Gramene" id="KZN04049">
    <property type="protein sequence ID" value="KZN04049"/>
    <property type="gene ID" value="DCAR_004886"/>
</dbReference>
<keyword evidence="1" id="KW-0143">Chaperone</keyword>
<reference evidence="3" key="1">
    <citation type="journal article" date="2016" name="Nat. Genet.">
        <title>A high-quality carrot genome assembly provides new insights into carotenoid accumulation and asterid genome evolution.</title>
        <authorList>
            <person name="Iorizzo M."/>
            <person name="Ellison S."/>
            <person name="Senalik D."/>
            <person name="Zeng P."/>
            <person name="Satapoomin P."/>
            <person name="Huang J."/>
            <person name="Bowman M."/>
            <person name="Iovene M."/>
            <person name="Sanseverino W."/>
            <person name="Cavagnaro P."/>
            <person name="Yildiz M."/>
            <person name="Macko-Podgorni A."/>
            <person name="Moranska E."/>
            <person name="Grzebelus E."/>
            <person name="Grzebelus D."/>
            <person name="Ashrafi H."/>
            <person name="Zheng Z."/>
            <person name="Cheng S."/>
            <person name="Spooner D."/>
            <person name="Van Deynze A."/>
            <person name="Simon P."/>
        </authorList>
    </citation>
    <scope>NUCLEOTIDE SEQUENCE</scope>
    <source>
        <tissue evidence="3">Leaf</tissue>
    </source>
</reference>